<evidence type="ECO:0000313" key="2">
    <source>
        <dbReference type="EMBL" id="OXA38779.1"/>
    </source>
</evidence>
<dbReference type="Proteomes" id="UP000198287">
    <property type="component" value="Unassembled WGS sequence"/>
</dbReference>
<evidence type="ECO:0000313" key="3">
    <source>
        <dbReference type="Proteomes" id="UP000198287"/>
    </source>
</evidence>
<keyword evidence="3" id="KW-1185">Reference proteome</keyword>
<gene>
    <name evidence="2" type="ORF">Fcan01_26423</name>
</gene>
<dbReference type="EMBL" id="LNIX01000043">
    <property type="protein sequence ID" value="OXA38779.1"/>
    <property type="molecule type" value="Genomic_DNA"/>
</dbReference>
<comment type="caution">
    <text evidence="2">The sequence shown here is derived from an EMBL/GenBank/DDBJ whole genome shotgun (WGS) entry which is preliminary data.</text>
</comment>
<protein>
    <submittedName>
        <fullName evidence="2">Uncharacterized protein</fullName>
    </submittedName>
</protein>
<dbReference type="AlphaFoldDB" id="A0A226D0N9"/>
<sequence>MAFREVKVSCNFKGQTKIELDEFFSYVQKTYIGSVCPIVFWNVHQCVLDNISRTNNAVEAWNRRFGILAESSHVPLYKLITLLQREEKHVEVRLKQRLAGASPNSNRGHQKKLDQRLHNLVSNYSNTELQDFVVGIAYNMSTGKLRKGRAELNDPEDIDLSELSTQPSEITISNPEIPSCSTKPGQFAKTYSSTIVKRPRIKRKAPASPENVCKRSKIM</sequence>
<dbReference type="OrthoDB" id="8195004at2759"/>
<feature type="region of interest" description="Disordered" evidence="1">
    <location>
        <begin position="200"/>
        <end position="219"/>
    </location>
</feature>
<accession>A0A226D0N9</accession>
<proteinExistence type="predicted"/>
<evidence type="ECO:0000256" key="1">
    <source>
        <dbReference type="SAM" id="MobiDB-lite"/>
    </source>
</evidence>
<organism evidence="2 3">
    <name type="scientific">Folsomia candida</name>
    <name type="common">Springtail</name>
    <dbReference type="NCBI Taxonomy" id="158441"/>
    <lineage>
        <taxon>Eukaryota</taxon>
        <taxon>Metazoa</taxon>
        <taxon>Ecdysozoa</taxon>
        <taxon>Arthropoda</taxon>
        <taxon>Hexapoda</taxon>
        <taxon>Collembola</taxon>
        <taxon>Entomobryomorpha</taxon>
        <taxon>Isotomoidea</taxon>
        <taxon>Isotomidae</taxon>
        <taxon>Proisotominae</taxon>
        <taxon>Folsomia</taxon>
    </lineage>
</organism>
<reference evidence="2 3" key="1">
    <citation type="submission" date="2015-12" db="EMBL/GenBank/DDBJ databases">
        <title>The genome of Folsomia candida.</title>
        <authorList>
            <person name="Faddeeva A."/>
            <person name="Derks M.F."/>
            <person name="Anvar Y."/>
            <person name="Smit S."/>
            <person name="Van Straalen N."/>
            <person name="Roelofs D."/>
        </authorList>
    </citation>
    <scope>NUCLEOTIDE SEQUENCE [LARGE SCALE GENOMIC DNA]</scope>
    <source>
        <strain evidence="2 3">VU population</strain>
        <tissue evidence="2">Whole body</tissue>
    </source>
</reference>
<name>A0A226D0N9_FOLCA</name>